<dbReference type="EMBL" id="JAHYBZ010000013">
    <property type="protein sequence ID" value="MBW6401686.1"/>
    <property type="molecule type" value="Genomic_DNA"/>
</dbReference>
<gene>
    <name evidence="5" type="ORF">KPL78_27790</name>
</gene>
<protein>
    <submittedName>
        <fullName evidence="5">5'-nucleotidase C-terminal domain-containing protein</fullName>
    </submittedName>
</protein>
<comment type="similarity">
    <text evidence="2">Belongs to the 5'-nucleotidase family.</text>
</comment>
<dbReference type="Pfam" id="PF00149">
    <property type="entry name" value="Metallophos"/>
    <property type="match status" value="1"/>
</dbReference>
<accession>A0ABS7AHA9</accession>
<dbReference type="PRINTS" id="PR01607">
    <property type="entry name" value="APYRASEFAMLY"/>
</dbReference>
<dbReference type="InterPro" id="IPR006179">
    <property type="entry name" value="5_nucleotidase/apyrase"/>
</dbReference>
<keyword evidence="1 2" id="KW-0732">Signal</keyword>
<dbReference type="Proteomes" id="UP001196565">
    <property type="component" value="Unassembled WGS sequence"/>
</dbReference>
<dbReference type="Gene3D" id="3.90.780.10">
    <property type="entry name" value="5'-Nucleotidase, C-terminal domain"/>
    <property type="match status" value="1"/>
</dbReference>
<evidence type="ECO:0000313" key="5">
    <source>
        <dbReference type="EMBL" id="MBW6401686.1"/>
    </source>
</evidence>
<evidence type="ECO:0000313" key="6">
    <source>
        <dbReference type="Proteomes" id="UP001196565"/>
    </source>
</evidence>
<evidence type="ECO:0000256" key="1">
    <source>
        <dbReference type="ARBA" id="ARBA00022729"/>
    </source>
</evidence>
<dbReference type="PANTHER" id="PTHR11575">
    <property type="entry name" value="5'-NUCLEOTIDASE-RELATED"/>
    <property type="match status" value="1"/>
</dbReference>
<evidence type="ECO:0000256" key="2">
    <source>
        <dbReference type="RuleBase" id="RU362119"/>
    </source>
</evidence>
<dbReference type="SUPFAM" id="SSF56300">
    <property type="entry name" value="Metallo-dependent phosphatases"/>
    <property type="match status" value="1"/>
</dbReference>
<feature type="domain" description="5'-Nucleotidase C-terminal" evidence="4">
    <location>
        <begin position="338"/>
        <end position="493"/>
    </location>
</feature>
<feature type="signal peptide" evidence="2">
    <location>
        <begin position="1"/>
        <end position="27"/>
    </location>
</feature>
<sequence>MTMMLSRRFLLGAALALPALRTSPAQAVHQVRLVHVNDFHSRHEPVARPTGAACRPNDTCLGGSARLAGAIATAKAEAAAAGRGVVAIDAGDEFMGSLFYTQHRGAAELAVMKAWGCEAMTLGNHEFDNGAANLARFVDGANFPILSANIDATREPELAGKLRPWWEATRGGARIAFIGVTTPETPLLSSPGRNLRFNDPAEAAAKAIAEIRATGPATIVLLSHLGFDMDRRMAAEVPGLDVIVGGHSHTLLANNEPDSEGPSPVLVDGRDRTVRIVQTGAYGRFLGMLDLDLAADGKVAATGGACSPIGPAFPEDARVATLVAEFALPLAETRRRPVGTLPAALNNAECRRGECALGNLVAEAILARAPGAEIAITNGGGLRAGLPDGAVTYGDVLTTLPFGNTVATMGLRGADVVGALENGLSQGAGTAGRFPQVAGIRFAWDPDAPAGSRVRSVKVAQGSGFAALDPGRVYRVATNDFMRRGGDGYAVFRDRALDPYDGGVLLEEAVAEEIASGRAAAIRTDGRIAVR</sequence>
<dbReference type="Gene3D" id="3.60.21.10">
    <property type="match status" value="1"/>
</dbReference>
<evidence type="ECO:0000259" key="4">
    <source>
        <dbReference type="Pfam" id="PF02872"/>
    </source>
</evidence>
<comment type="caution">
    <text evidence="5">The sequence shown here is derived from an EMBL/GenBank/DDBJ whole genome shotgun (WGS) entry which is preliminary data.</text>
</comment>
<dbReference type="InterPro" id="IPR008334">
    <property type="entry name" value="5'-Nucleotdase_C"/>
</dbReference>
<keyword evidence="2" id="KW-0378">Hydrolase</keyword>
<dbReference type="PANTHER" id="PTHR11575:SF24">
    <property type="entry name" value="5'-NUCLEOTIDASE"/>
    <property type="match status" value="1"/>
</dbReference>
<name>A0ABS7AHA9_9PROT</name>
<organism evidence="5 6">
    <name type="scientific">Roseomonas alba</name>
    <dbReference type="NCBI Taxonomy" id="2846776"/>
    <lineage>
        <taxon>Bacteria</taxon>
        <taxon>Pseudomonadati</taxon>
        <taxon>Pseudomonadota</taxon>
        <taxon>Alphaproteobacteria</taxon>
        <taxon>Acetobacterales</taxon>
        <taxon>Roseomonadaceae</taxon>
        <taxon>Roseomonas</taxon>
    </lineage>
</organism>
<keyword evidence="6" id="KW-1185">Reference proteome</keyword>
<reference evidence="5 6" key="1">
    <citation type="submission" date="2021-07" db="EMBL/GenBank/DDBJ databases">
        <authorList>
            <person name="So Y."/>
        </authorList>
    </citation>
    <scope>NUCLEOTIDE SEQUENCE [LARGE SCALE GENOMIC DNA]</scope>
    <source>
        <strain evidence="5 6">HJA6</strain>
    </source>
</reference>
<dbReference type="Pfam" id="PF02872">
    <property type="entry name" value="5_nucleotid_C"/>
    <property type="match status" value="1"/>
</dbReference>
<feature type="domain" description="Calcineurin-like phosphoesterase" evidence="3">
    <location>
        <begin position="32"/>
        <end position="250"/>
    </location>
</feature>
<dbReference type="InterPro" id="IPR036907">
    <property type="entry name" value="5'-Nucleotdase_C_sf"/>
</dbReference>
<evidence type="ECO:0000259" key="3">
    <source>
        <dbReference type="Pfam" id="PF00149"/>
    </source>
</evidence>
<dbReference type="InterPro" id="IPR004843">
    <property type="entry name" value="Calcineurin-like_PHP"/>
</dbReference>
<keyword evidence="2" id="KW-0547">Nucleotide-binding</keyword>
<dbReference type="InterPro" id="IPR029052">
    <property type="entry name" value="Metallo-depent_PP-like"/>
</dbReference>
<feature type="chain" id="PRO_5044952480" evidence="2">
    <location>
        <begin position="28"/>
        <end position="531"/>
    </location>
</feature>
<proteinExistence type="inferred from homology"/>
<dbReference type="SUPFAM" id="SSF55816">
    <property type="entry name" value="5'-nucleotidase (syn. UDP-sugar hydrolase), C-terminal domain"/>
    <property type="match status" value="1"/>
</dbReference>